<gene>
    <name evidence="2" type="ORF">C7B77_11965</name>
</gene>
<evidence type="ECO:0000313" key="3">
    <source>
        <dbReference type="Proteomes" id="UP000238937"/>
    </source>
</evidence>
<evidence type="ECO:0000313" key="2">
    <source>
        <dbReference type="EMBL" id="PSB56417.1"/>
    </source>
</evidence>
<accession>A0A2T1GFX6</accession>
<dbReference type="Proteomes" id="UP000238937">
    <property type="component" value="Unassembled WGS sequence"/>
</dbReference>
<name>A0A2T1GFX6_9CYAN</name>
<comment type="caution">
    <text evidence="2">The sequence shown here is derived from an EMBL/GenBank/DDBJ whole genome shotgun (WGS) entry which is preliminary data.</text>
</comment>
<feature type="chain" id="PRO_5015467325" evidence="1">
    <location>
        <begin position="28"/>
        <end position="118"/>
    </location>
</feature>
<organism evidence="2 3">
    <name type="scientific">Chamaesiphon polymorphus CCALA 037</name>
    <dbReference type="NCBI Taxonomy" id="2107692"/>
    <lineage>
        <taxon>Bacteria</taxon>
        <taxon>Bacillati</taxon>
        <taxon>Cyanobacteriota</taxon>
        <taxon>Cyanophyceae</taxon>
        <taxon>Gomontiellales</taxon>
        <taxon>Chamaesiphonaceae</taxon>
        <taxon>Chamaesiphon</taxon>
    </lineage>
</organism>
<keyword evidence="3" id="KW-1185">Reference proteome</keyword>
<evidence type="ECO:0000256" key="1">
    <source>
        <dbReference type="SAM" id="SignalP"/>
    </source>
</evidence>
<dbReference type="AlphaFoldDB" id="A0A2T1GFX6"/>
<dbReference type="EMBL" id="PVWO01000127">
    <property type="protein sequence ID" value="PSB56417.1"/>
    <property type="molecule type" value="Genomic_DNA"/>
</dbReference>
<feature type="signal peptide" evidence="1">
    <location>
        <begin position="1"/>
        <end position="27"/>
    </location>
</feature>
<dbReference type="RefSeq" id="WP_106304627.1">
    <property type="nucleotide sequence ID" value="NZ_PVWO01000127.1"/>
</dbReference>
<proteinExistence type="predicted"/>
<reference evidence="2 3" key="1">
    <citation type="submission" date="2018-03" db="EMBL/GenBank/DDBJ databases">
        <title>The ancient ancestry and fast evolution of plastids.</title>
        <authorList>
            <person name="Moore K.R."/>
            <person name="Magnabosco C."/>
            <person name="Momper L."/>
            <person name="Gold D.A."/>
            <person name="Bosak T."/>
            <person name="Fournier G.P."/>
        </authorList>
    </citation>
    <scope>NUCLEOTIDE SEQUENCE [LARGE SCALE GENOMIC DNA]</scope>
    <source>
        <strain evidence="2 3">CCALA 037</strain>
    </source>
</reference>
<keyword evidence="1" id="KW-0732">Signal</keyword>
<sequence>MIDKYLSVLTLTASIVGSLMAIAPAFAGSTGNTINNVDVYDGMGGGGKPVTRVRNSRGRIVNPSGANVHNDIQIGVSDTCGKSKNTNNTEYSGSTGASVSVNVDVCNPIYNNSTTNGR</sequence>
<protein>
    <submittedName>
        <fullName evidence="2">Uncharacterized protein</fullName>
    </submittedName>
</protein>